<dbReference type="GO" id="GO:0015628">
    <property type="term" value="P:protein secretion by the type II secretion system"/>
    <property type="evidence" value="ECO:0007669"/>
    <property type="project" value="InterPro"/>
</dbReference>
<dbReference type="GO" id="GO:0015627">
    <property type="term" value="C:type II protein secretion system complex"/>
    <property type="evidence" value="ECO:0007669"/>
    <property type="project" value="InterPro"/>
</dbReference>
<keyword evidence="3" id="KW-1133">Transmembrane helix</keyword>
<name>A0A7H9BF48_9NEIS</name>
<dbReference type="NCBIfam" id="TIGR02532">
    <property type="entry name" value="IV_pilin_GFxxxE"/>
    <property type="match status" value="1"/>
</dbReference>
<dbReference type="InterPro" id="IPR045584">
    <property type="entry name" value="Pilin-like"/>
</dbReference>
<dbReference type="Proteomes" id="UP000509597">
    <property type="component" value="Chromosome"/>
</dbReference>
<sequence length="163" mass="17621">MQHKHQGFTLIELMVVVAIIGILAAIAIPSYQDYVRKSRRTDATTKLAQIQQQMEKFRANNTCYTDRFDSKSGDATCANNGLAMITGNTSTKTIKSDNQYYDITIVGFNGTNCTGTPDGTSYCIEAVADTSKSQANDTNCTTLSIGVTNGNTTYSPASGCWSK</sequence>
<feature type="coiled-coil region" evidence="2">
    <location>
        <begin position="40"/>
        <end position="67"/>
    </location>
</feature>
<dbReference type="EMBL" id="CP058627">
    <property type="protein sequence ID" value="QLG87330.1"/>
    <property type="molecule type" value="Genomic_DNA"/>
</dbReference>
<keyword evidence="3" id="KW-0472">Membrane</keyword>
<dbReference type="PANTHER" id="PTHR30093">
    <property type="entry name" value="GENERAL SECRETION PATHWAY PROTEIN G"/>
    <property type="match status" value="1"/>
</dbReference>
<dbReference type="PANTHER" id="PTHR30093:SF47">
    <property type="entry name" value="TYPE IV PILUS NON-CORE MINOR PILIN PILE"/>
    <property type="match status" value="1"/>
</dbReference>
<evidence type="ECO:0000313" key="4">
    <source>
        <dbReference type="EMBL" id="QLG87330.1"/>
    </source>
</evidence>
<reference evidence="4 5" key="1">
    <citation type="submission" date="2020-07" db="EMBL/GenBank/DDBJ databases">
        <title>Complete genome sequence of Chitinibacter sp. 2T18.</title>
        <authorList>
            <person name="Bae J.-W."/>
            <person name="Choi J.-W."/>
        </authorList>
    </citation>
    <scope>NUCLEOTIDE SEQUENCE [LARGE SCALE GENOMIC DNA]</scope>
    <source>
        <strain evidence="4 5">2T18</strain>
    </source>
</reference>
<dbReference type="GO" id="GO:0043683">
    <property type="term" value="P:type IV pilus assembly"/>
    <property type="evidence" value="ECO:0007669"/>
    <property type="project" value="InterPro"/>
</dbReference>
<dbReference type="InterPro" id="IPR012902">
    <property type="entry name" value="N_methyl_site"/>
</dbReference>
<protein>
    <submittedName>
        <fullName evidence="4">Prepilin-type N-terminal cleavage/methylation domain-containing protein</fullName>
    </submittedName>
</protein>
<evidence type="ECO:0000256" key="2">
    <source>
        <dbReference type="SAM" id="Coils"/>
    </source>
</evidence>
<proteinExistence type="predicted"/>
<gene>
    <name evidence="4" type="ORF">HQ393_03150</name>
</gene>
<dbReference type="InterPro" id="IPR031982">
    <property type="entry name" value="PilE-like"/>
</dbReference>
<dbReference type="KEGG" id="chiz:HQ393_03150"/>
<dbReference type="Pfam" id="PF07963">
    <property type="entry name" value="N_methyl"/>
    <property type="match status" value="1"/>
</dbReference>
<dbReference type="PRINTS" id="PR00813">
    <property type="entry name" value="BCTERIALGSPG"/>
</dbReference>
<evidence type="ECO:0000256" key="1">
    <source>
        <dbReference type="ARBA" id="ARBA00022481"/>
    </source>
</evidence>
<dbReference type="RefSeq" id="WP_179357414.1">
    <property type="nucleotide sequence ID" value="NZ_CP058627.1"/>
</dbReference>
<evidence type="ECO:0000256" key="3">
    <source>
        <dbReference type="SAM" id="Phobius"/>
    </source>
</evidence>
<accession>A0A7H9BF48</accession>
<keyword evidence="5" id="KW-1185">Reference proteome</keyword>
<dbReference type="PROSITE" id="PS00409">
    <property type="entry name" value="PROKAR_NTER_METHYL"/>
    <property type="match status" value="1"/>
</dbReference>
<keyword evidence="1" id="KW-0488">Methylation</keyword>
<dbReference type="Pfam" id="PF16732">
    <property type="entry name" value="ComP_DUS"/>
    <property type="match status" value="1"/>
</dbReference>
<keyword evidence="2" id="KW-0175">Coiled coil</keyword>
<dbReference type="SUPFAM" id="SSF54523">
    <property type="entry name" value="Pili subunits"/>
    <property type="match status" value="1"/>
</dbReference>
<dbReference type="Gene3D" id="3.30.700.10">
    <property type="entry name" value="Glycoprotein, Type 4 Pilin"/>
    <property type="match status" value="1"/>
</dbReference>
<evidence type="ECO:0000313" key="5">
    <source>
        <dbReference type="Proteomes" id="UP000509597"/>
    </source>
</evidence>
<dbReference type="AlphaFoldDB" id="A0A7H9BF48"/>
<organism evidence="4 5">
    <name type="scientific">Chitinibacter bivalviorum</name>
    <dbReference type="NCBI Taxonomy" id="2739434"/>
    <lineage>
        <taxon>Bacteria</taxon>
        <taxon>Pseudomonadati</taxon>
        <taxon>Pseudomonadota</taxon>
        <taxon>Betaproteobacteria</taxon>
        <taxon>Neisseriales</taxon>
        <taxon>Chitinibacteraceae</taxon>
        <taxon>Chitinibacter</taxon>
    </lineage>
</organism>
<dbReference type="InterPro" id="IPR000983">
    <property type="entry name" value="Bac_GSPG_pilin"/>
</dbReference>
<keyword evidence="3" id="KW-0812">Transmembrane</keyword>
<feature type="transmembrane region" description="Helical" evidence="3">
    <location>
        <begin position="6"/>
        <end position="31"/>
    </location>
</feature>